<organism evidence="1">
    <name type="scientific">marine metagenome</name>
    <dbReference type="NCBI Taxonomy" id="408172"/>
    <lineage>
        <taxon>unclassified sequences</taxon>
        <taxon>metagenomes</taxon>
        <taxon>ecological metagenomes</taxon>
    </lineage>
</organism>
<reference evidence="1" key="1">
    <citation type="submission" date="2018-05" db="EMBL/GenBank/DDBJ databases">
        <authorList>
            <person name="Lanie J.A."/>
            <person name="Ng W.-L."/>
            <person name="Kazmierczak K.M."/>
            <person name="Andrzejewski T.M."/>
            <person name="Davidsen T.M."/>
            <person name="Wayne K.J."/>
            <person name="Tettelin H."/>
            <person name="Glass J.I."/>
            <person name="Rusch D."/>
            <person name="Podicherti R."/>
            <person name="Tsui H.-C.T."/>
            <person name="Winkler M.E."/>
        </authorList>
    </citation>
    <scope>NUCLEOTIDE SEQUENCE</scope>
</reference>
<accession>A0A382APC5</accession>
<gene>
    <name evidence="1" type="ORF">METZ01_LOCUS156113</name>
</gene>
<proteinExistence type="predicted"/>
<protein>
    <submittedName>
        <fullName evidence="1">Uncharacterized protein</fullName>
    </submittedName>
</protein>
<dbReference type="AlphaFoldDB" id="A0A382APC5"/>
<dbReference type="EMBL" id="UINC01026214">
    <property type="protein sequence ID" value="SVB03259.1"/>
    <property type="molecule type" value="Genomic_DNA"/>
</dbReference>
<evidence type="ECO:0000313" key="1">
    <source>
        <dbReference type="EMBL" id="SVB03259.1"/>
    </source>
</evidence>
<name>A0A382APC5_9ZZZZ</name>
<sequence>MARSLSVACLQTGPKAGVLAALEEAFAFGIVAVVRGADWLTRPE</sequence>